<evidence type="ECO:0000256" key="2">
    <source>
        <dbReference type="SAM" id="SignalP"/>
    </source>
</evidence>
<feature type="compositionally biased region" description="Polar residues" evidence="1">
    <location>
        <begin position="181"/>
        <end position="193"/>
    </location>
</feature>
<feature type="compositionally biased region" description="Low complexity" evidence="1">
    <location>
        <begin position="564"/>
        <end position="583"/>
    </location>
</feature>
<gene>
    <name evidence="3" type="ORF">BINO364_LOCUS5037</name>
</gene>
<feature type="region of interest" description="Disordered" evidence="1">
    <location>
        <begin position="174"/>
        <end position="197"/>
    </location>
</feature>
<dbReference type="PANTHER" id="PTHR47771:SF14">
    <property type="entry name" value="RH73259P"/>
    <property type="match status" value="1"/>
</dbReference>
<dbReference type="EMBL" id="OV170233">
    <property type="protein sequence ID" value="CAH0718581.1"/>
    <property type="molecule type" value="Genomic_DNA"/>
</dbReference>
<feature type="compositionally biased region" description="Low complexity" evidence="1">
    <location>
        <begin position="230"/>
        <end position="242"/>
    </location>
</feature>
<feature type="signal peptide" evidence="2">
    <location>
        <begin position="1"/>
        <end position="17"/>
    </location>
</feature>
<dbReference type="PANTHER" id="PTHR47771">
    <property type="entry name" value="LD27203P-RELATED"/>
    <property type="match status" value="1"/>
</dbReference>
<evidence type="ECO:0000313" key="4">
    <source>
        <dbReference type="Proteomes" id="UP000838878"/>
    </source>
</evidence>
<evidence type="ECO:0000313" key="3">
    <source>
        <dbReference type="EMBL" id="CAH0718581.1"/>
    </source>
</evidence>
<feature type="non-terminal residue" evidence="3">
    <location>
        <position position="1135"/>
    </location>
</feature>
<feature type="compositionally biased region" description="Polar residues" evidence="1">
    <location>
        <begin position="591"/>
        <end position="604"/>
    </location>
</feature>
<keyword evidence="4" id="KW-1185">Reference proteome</keyword>
<proteinExistence type="predicted"/>
<protein>
    <submittedName>
        <fullName evidence="3">Uncharacterized protein</fullName>
    </submittedName>
</protein>
<sequence length="1135" mass="130765">MWLRVLLSCSICGHVLSQNDNVNSASANVQWGWQMTQAGPGTVGHYFVKLPESEQQVRYIADSSGYHGAVAVTTSDQEHVHTTSFALGERAVELNSQVSNGSHIEAINNLQHNQNPVEIFFLQQQYPTQGQFFQIVPNNNNENVVQYTSFPNVYYTNTASNQNKYETIVKHTNDNNRNTKETPTSNDRMSIDNQSDEIMDTRENGPIVRVFKDHKCSNDEYSDNREEYRSNSQRSSSINQNEPIHKEPNIHGNFRARDNKHPVSYQDIKIKQNNERLNYYTEITHTTSKPVTFTEQEGITRLVASTQDLITNEDLLRINHAAERIVNSYSDDIIKPRRRSNSRAISFYHNNPQQNPRGRITLAAKYGNFVDSDNNQPNVQEQSYQTSNNDYKFSSPIVVDDSNYGNYKQQIVNNLVSTMVPYIENGYEIIDVRKYLSNNTYDQNKPEEDLVNITPRPVSQNYLAPITVALRLLNANHSDDLNTVDDYESSDSELIANTVKSPQSGKTVVEIQESIPVEIMHINDVEYHEYLEEGRSNKDNPLGIVKSIYQNYLQSLEDAKYTQSKDSYSSNSKNSDYYDNNNKNSKETLDSSENSQSEIQQASSDTNNAYANYYNSDQKIIQPIIIEKQVPVTKYVDRFIEKQVPYPEPVEVVKQVAVDRPVPVPVHYETIVEKPVEVTRYVDKPYPVEVLQPYPVEVRVPYPVEHKVYVDRPVHVPYPVEKIIEKQMIHQVPVPTPVGIPVGIEVPVEKKVFYPFPVETPVHVPIPVEKPVTVEKIVEKKVPVPYPVERQVPYPVRHEVKVPVPYPVEKRIPVPVEKIVEKPVTVTKVVEKPVHIKVPVPHPVRIEVPRPYPVDRIIEKKVPYPVHVDRIVERKVPVNVPYPVKSVVEKIIEKPVVVTKYIDKPYPVEKRVPYPVEKIVERKVPYPVHVPVEVKVPYIVNREVQNREVQSDQPYQYEKVKPTTIYSYGIPQDALTNVANYLKYNQQQYKQAIPNYAQEIEAYSNQQQAESQRNYQIELANAHILKNLQNSTPVYTTHWGNQYASSFHYLNSTDGKRPMPNHVQEQHKYYGPPPLKNYDDQWEKNKEYTERIRRTDRTPKMTNLRIEYGGFKPPLIPSTEVDLDGVPIKKNNDQS</sequence>
<keyword evidence="2" id="KW-0732">Signal</keyword>
<feature type="chain" id="PRO_5035430144" evidence="2">
    <location>
        <begin position="18"/>
        <end position="1135"/>
    </location>
</feature>
<feature type="compositionally biased region" description="Basic and acidic residues" evidence="1">
    <location>
        <begin position="243"/>
        <end position="257"/>
    </location>
</feature>
<dbReference type="OrthoDB" id="7474169at2759"/>
<reference evidence="3" key="1">
    <citation type="submission" date="2021-12" db="EMBL/GenBank/DDBJ databases">
        <authorList>
            <person name="Martin H S."/>
        </authorList>
    </citation>
    <scope>NUCLEOTIDE SEQUENCE</scope>
</reference>
<accession>A0A8J9UDW3</accession>
<evidence type="ECO:0000256" key="1">
    <source>
        <dbReference type="SAM" id="MobiDB-lite"/>
    </source>
</evidence>
<name>A0A8J9UDW3_9NEOP</name>
<dbReference type="Proteomes" id="UP000838878">
    <property type="component" value="Chromosome 13"/>
</dbReference>
<dbReference type="AlphaFoldDB" id="A0A8J9UDW3"/>
<feature type="region of interest" description="Disordered" evidence="1">
    <location>
        <begin position="212"/>
        <end position="257"/>
    </location>
</feature>
<feature type="compositionally biased region" description="Basic and acidic residues" evidence="1">
    <location>
        <begin position="212"/>
        <end position="229"/>
    </location>
</feature>
<organism evidence="3 4">
    <name type="scientific">Brenthis ino</name>
    <name type="common">lesser marbled fritillary</name>
    <dbReference type="NCBI Taxonomy" id="405034"/>
    <lineage>
        <taxon>Eukaryota</taxon>
        <taxon>Metazoa</taxon>
        <taxon>Ecdysozoa</taxon>
        <taxon>Arthropoda</taxon>
        <taxon>Hexapoda</taxon>
        <taxon>Insecta</taxon>
        <taxon>Pterygota</taxon>
        <taxon>Neoptera</taxon>
        <taxon>Endopterygota</taxon>
        <taxon>Lepidoptera</taxon>
        <taxon>Glossata</taxon>
        <taxon>Ditrysia</taxon>
        <taxon>Papilionoidea</taxon>
        <taxon>Nymphalidae</taxon>
        <taxon>Heliconiinae</taxon>
        <taxon>Argynnini</taxon>
        <taxon>Brenthis</taxon>
    </lineage>
</organism>
<feature type="region of interest" description="Disordered" evidence="1">
    <location>
        <begin position="560"/>
        <end position="604"/>
    </location>
</feature>